<dbReference type="InterPro" id="IPR042100">
    <property type="entry name" value="Bug_dom1"/>
</dbReference>
<protein>
    <submittedName>
        <fullName evidence="3">Tripartite tricarboxylate transporter substrate binding protein</fullName>
    </submittedName>
</protein>
<dbReference type="Proteomes" id="UP001336250">
    <property type="component" value="Unassembled WGS sequence"/>
</dbReference>
<dbReference type="EMBL" id="JAZIBG010000025">
    <property type="protein sequence ID" value="MEF7614494.1"/>
    <property type="molecule type" value="Genomic_DNA"/>
</dbReference>
<evidence type="ECO:0000256" key="2">
    <source>
        <dbReference type="SAM" id="SignalP"/>
    </source>
</evidence>
<dbReference type="PANTHER" id="PTHR42928">
    <property type="entry name" value="TRICARBOXYLATE-BINDING PROTEIN"/>
    <property type="match status" value="1"/>
</dbReference>
<accession>A0AAW9QGI5</accession>
<dbReference type="Pfam" id="PF03401">
    <property type="entry name" value="TctC"/>
    <property type="match status" value="1"/>
</dbReference>
<feature type="signal peptide" evidence="2">
    <location>
        <begin position="1"/>
        <end position="21"/>
    </location>
</feature>
<dbReference type="PIRSF" id="PIRSF017082">
    <property type="entry name" value="YflP"/>
    <property type="match status" value="1"/>
</dbReference>
<reference evidence="3 4" key="1">
    <citation type="submission" date="2024-02" db="EMBL/GenBank/DDBJ databases">
        <title>Genome sequence of Aquincola sp. MAHUQ-54.</title>
        <authorList>
            <person name="Huq M.A."/>
        </authorList>
    </citation>
    <scope>NUCLEOTIDE SEQUENCE [LARGE SCALE GENOMIC DNA]</scope>
    <source>
        <strain evidence="3 4">MAHUQ-54</strain>
    </source>
</reference>
<dbReference type="RefSeq" id="WP_332289481.1">
    <property type="nucleotide sequence ID" value="NZ_JAZIBG010000025.1"/>
</dbReference>
<proteinExistence type="inferred from homology"/>
<dbReference type="Gene3D" id="3.40.190.10">
    <property type="entry name" value="Periplasmic binding protein-like II"/>
    <property type="match status" value="1"/>
</dbReference>
<evidence type="ECO:0000256" key="1">
    <source>
        <dbReference type="ARBA" id="ARBA00006987"/>
    </source>
</evidence>
<comment type="caution">
    <text evidence="3">The sequence shown here is derived from an EMBL/GenBank/DDBJ whole genome shotgun (WGS) entry which is preliminary data.</text>
</comment>
<keyword evidence="4" id="KW-1185">Reference proteome</keyword>
<dbReference type="AlphaFoldDB" id="A0AAW9QGI5"/>
<comment type="similarity">
    <text evidence="1">Belongs to the UPF0065 (bug) family.</text>
</comment>
<sequence>MKRRHLIAVAAAFAAPALALAQNGWPNKQPVRLIVPASPGGSLDALTRPLAAQLTTLLGQQVIVENRGGAGGVLGADVTAKSAPDGYTFLLAATHHAIAPGVYPKMPYDSTHDLVGVAHIGNVPNMVVVNEKLPVKTLPEFVAWAKANPDKVNYATGGAGTLIHIASEMFASQARITMVPVHYRGSAPGITDLVGGNVQVMFETLPSAAVQVRGGKLRALAVTSPKRNPAFPEVPTVAESGYPGFDAITWYGVMAPARTPPEAIKAMNAAVNTALQSPEIKKAWQTLGVEATPMSAEAFQAFWLQEITRWTGIAKAQGVKVE</sequence>
<dbReference type="Gene3D" id="3.40.190.150">
    <property type="entry name" value="Bordetella uptake gene, domain 1"/>
    <property type="match status" value="1"/>
</dbReference>
<keyword evidence="2" id="KW-0732">Signal</keyword>
<name>A0AAW9QGI5_9BURK</name>
<feature type="chain" id="PRO_5043544346" evidence="2">
    <location>
        <begin position="22"/>
        <end position="322"/>
    </location>
</feature>
<dbReference type="SUPFAM" id="SSF53850">
    <property type="entry name" value="Periplasmic binding protein-like II"/>
    <property type="match status" value="1"/>
</dbReference>
<evidence type="ECO:0000313" key="3">
    <source>
        <dbReference type="EMBL" id="MEF7614494.1"/>
    </source>
</evidence>
<evidence type="ECO:0000313" key="4">
    <source>
        <dbReference type="Proteomes" id="UP001336250"/>
    </source>
</evidence>
<dbReference type="PANTHER" id="PTHR42928:SF5">
    <property type="entry name" value="BLR1237 PROTEIN"/>
    <property type="match status" value="1"/>
</dbReference>
<organism evidence="3 4">
    <name type="scientific">Aquincola agrisoli</name>
    <dbReference type="NCBI Taxonomy" id="3119538"/>
    <lineage>
        <taxon>Bacteria</taxon>
        <taxon>Pseudomonadati</taxon>
        <taxon>Pseudomonadota</taxon>
        <taxon>Betaproteobacteria</taxon>
        <taxon>Burkholderiales</taxon>
        <taxon>Sphaerotilaceae</taxon>
        <taxon>Aquincola</taxon>
    </lineage>
</organism>
<dbReference type="InterPro" id="IPR005064">
    <property type="entry name" value="BUG"/>
</dbReference>
<gene>
    <name evidence="3" type="ORF">V4F39_11295</name>
</gene>
<dbReference type="CDD" id="cd13578">
    <property type="entry name" value="PBP2_Bug27"/>
    <property type="match status" value="1"/>
</dbReference>